<feature type="region of interest" description="Disordered" evidence="1">
    <location>
        <begin position="163"/>
        <end position="182"/>
    </location>
</feature>
<organism evidence="2 3">
    <name type="scientific">Streptomyces bangladeshensis</name>
    <dbReference type="NCBI Taxonomy" id="295352"/>
    <lineage>
        <taxon>Bacteria</taxon>
        <taxon>Bacillati</taxon>
        <taxon>Actinomycetota</taxon>
        <taxon>Actinomycetes</taxon>
        <taxon>Kitasatosporales</taxon>
        <taxon>Streptomycetaceae</taxon>
        <taxon>Streptomyces</taxon>
    </lineage>
</organism>
<keyword evidence="3" id="KW-1185">Reference proteome</keyword>
<gene>
    <name evidence="2" type="ORF">GCM10009787_06910</name>
</gene>
<name>A0ABN3BAI2_9ACTN</name>
<reference evidence="2 3" key="1">
    <citation type="journal article" date="2019" name="Int. J. Syst. Evol. Microbiol.">
        <title>The Global Catalogue of Microorganisms (GCM) 10K type strain sequencing project: providing services to taxonomists for standard genome sequencing and annotation.</title>
        <authorList>
            <consortium name="The Broad Institute Genomics Platform"/>
            <consortium name="The Broad Institute Genome Sequencing Center for Infectious Disease"/>
            <person name="Wu L."/>
            <person name="Ma J."/>
        </authorList>
    </citation>
    <scope>NUCLEOTIDE SEQUENCE [LARGE SCALE GENOMIC DNA]</scope>
    <source>
        <strain evidence="2 3">JCM 14924</strain>
    </source>
</reference>
<comment type="caution">
    <text evidence="2">The sequence shown here is derived from an EMBL/GenBank/DDBJ whole genome shotgun (WGS) entry which is preliminary data.</text>
</comment>
<sequence length="242" mass="26085">MSRPASEPARTPEPDLTIFGPRRADMARVDGPAPFGTGPREGRDRCRAGGNTTSARAAARACLLWKTDDTSATVASLVVPEGVSVMEKQRSRCPRPPGAPRWVAMFHEPTRDTWTVAAESPYQGPVRYAVGDMTRTVRARGDEAAVALWGPEDGAWRLFDTSSATAPAPAPERPAPRSPEPARLVERMTDRRHQVLMAGLSTAGLYDLGPEDDAAVRALAERLDEPTVRRVAHWLSAAGGGR</sequence>
<evidence type="ECO:0000313" key="3">
    <source>
        <dbReference type="Proteomes" id="UP001501391"/>
    </source>
</evidence>
<protein>
    <submittedName>
        <fullName evidence="2">Uncharacterized protein</fullName>
    </submittedName>
</protein>
<accession>A0ABN3BAI2</accession>
<feature type="compositionally biased region" description="Pro residues" evidence="1">
    <location>
        <begin position="168"/>
        <end position="179"/>
    </location>
</feature>
<proteinExistence type="predicted"/>
<evidence type="ECO:0000313" key="2">
    <source>
        <dbReference type="EMBL" id="GAA2191857.1"/>
    </source>
</evidence>
<dbReference type="Proteomes" id="UP001501391">
    <property type="component" value="Unassembled WGS sequence"/>
</dbReference>
<evidence type="ECO:0000256" key="1">
    <source>
        <dbReference type="SAM" id="MobiDB-lite"/>
    </source>
</evidence>
<dbReference type="EMBL" id="BAAAOQ010000002">
    <property type="protein sequence ID" value="GAA2191857.1"/>
    <property type="molecule type" value="Genomic_DNA"/>
</dbReference>
<feature type="region of interest" description="Disordered" evidence="1">
    <location>
        <begin position="1"/>
        <end position="51"/>
    </location>
</feature>